<dbReference type="SUPFAM" id="SSF51206">
    <property type="entry name" value="cAMP-binding domain-like"/>
    <property type="match status" value="1"/>
</dbReference>
<gene>
    <name evidence="1" type="ORF">Ani05nite_76810</name>
</gene>
<evidence type="ECO:0008006" key="3">
    <source>
        <dbReference type="Google" id="ProtNLM"/>
    </source>
</evidence>
<evidence type="ECO:0000313" key="1">
    <source>
        <dbReference type="EMBL" id="GIE54147.1"/>
    </source>
</evidence>
<sequence length="175" mass="18832">MAPLTVFDELVLHPFLGDLPMGWLHRLAAHGRTVVRPAGYRLCRPDGPAECCWLLRSGAVDLDGPGPGRGDVVLGHVGADGVVGCSWLVEPYRYVSGAVVTEEIRAVEFAAAGLRNLIGEDPALGLELTTRFVTVLTGRLRTSTRRWAELHLDDRGDSLPRRAGEFPTAGPPALC</sequence>
<name>A0A919JRJ7_9ACTN</name>
<dbReference type="Gene3D" id="2.60.120.10">
    <property type="entry name" value="Jelly Rolls"/>
    <property type="match status" value="1"/>
</dbReference>
<proteinExistence type="predicted"/>
<protein>
    <recommendedName>
        <fullName evidence="3">Cyclic nucleotide-binding domain-containing protein</fullName>
    </recommendedName>
</protein>
<dbReference type="CDD" id="cd00038">
    <property type="entry name" value="CAP_ED"/>
    <property type="match status" value="1"/>
</dbReference>
<dbReference type="AlphaFoldDB" id="A0A919JRJ7"/>
<dbReference type="EMBL" id="BOMQ01000095">
    <property type="protein sequence ID" value="GIE54147.1"/>
    <property type="molecule type" value="Genomic_DNA"/>
</dbReference>
<dbReference type="InterPro" id="IPR018490">
    <property type="entry name" value="cNMP-bd_dom_sf"/>
</dbReference>
<dbReference type="InterPro" id="IPR014710">
    <property type="entry name" value="RmlC-like_jellyroll"/>
</dbReference>
<dbReference type="InterPro" id="IPR000595">
    <property type="entry name" value="cNMP-bd_dom"/>
</dbReference>
<evidence type="ECO:0000313" key="2">
    <source>
        <dbReference type="Proteomes" id="UP000647172"/>
    </source>
</evidence>
<dbReference type="Proteomes" id="UP000647172">
    <property type="component" value="Unassembled WGS sequence"/>
</dbReference>
<reference evidence="1" key="1">
    <citation type="submission" date="2021-01" db="EMBL/GenBank/DDBJ databases">
        <title>Whole genome shotgun sequence of Actinoplanes nipponensis NBRC 14063.</title>
        <authorList>
            <person name="Komaki H."/>
            <person name="Tamura T."/>
        </authorList>
    </citation>
    <scope>NUCLEOTIDE SEQUENCE</scope>
    <source>
        <strain evidence="1">NBRC 14063</strain>
    </source>
</reference>
<organism evidence="1 2">
    <name type="scientific">Actinoplanes nipponensis</name>
    <dbReference type="NCBI Taxonomy" id="135950"/>
    <lineage>
        <taxon>Bacteria</taxon>
        <taxon>Bacillati</taxon>
        <taxon>Actinomycetota</taxon>
        <taxon>Actinomycetes</taxon>
        <taxon>Micromonosporales</taxon>
        <taxon>Micromonosporaceae</taxon>
        <taxon>Actinoplanes</taxon>
    </lineage>
</organism>
<keyword evidence="2" id="KW-1185">Reference proteome</keyword>
<accession>A0A919JRJ7</accession>
<comment type="caution">
    <text evidence="1">The sequence shown here is derived from an EMBL/GenBank/DDBJ whole genome shotgun (WGS) entry which is preliminary data.</text>
</comment>